<dbReference type="InterPro" id="IPR020311">
    <property type="entry name" value="Uncharacterised_Rv0898c"/>
</dbReference>
<protein>
    <recommendedName>
        <fullName evidence="4">DUF2630 family protein</fullName>
    </recommendedName>
</protein>
<dbReference type="EMBL" id="JAAMOZ010000001">
    <property type="protein sequence ID" value="NIH56634.1"/>
    <property type="molecule type" value="Genomic_DNA"/>
</dbReference>
<dbReference type="RefSeq" id="WP_167165726.1">
    <property type="nucleotide sequence ID" value="NZ_BAAAOO010000015.1"/>
</dbReference>
<dbReference type="Proteomes" id="UP000749311">
    <property type="component" value="Unassembled WGS sequence"/>
</dbReference>
<reference evidence="2 3" key="1">
    <citation type="submission" date="2020-02" db="EMBL/GenBank/DDBJ databases">
        <title>Sequencing the genomes of 1000 actinobacteria strains.</title>
        <authorList>
            <person name="Klenk H.-P."/>
        </authorList>
    </citation>
    <scope>NUCLEOTIDE SEQUENCE [LARGE SCALE GENOMIC DNA]</scope>
    <source>
        <strain evidence="2 3">DSM 19609</strain>
    </source>
</reference>
<gene>
    <name evidence="2" type="ORF">FB473_001279</name>
</gene>
<feature type="region of interest" description="Disordered" evidence="1">
    <location>
        <begin position="60"/>
        <end position="82"/>
    </location>
</feature>
<comment type="caution">
    <text evidence="2">The sequence shown here is derived from an EMBL/GenBank/DDBJ whole genome shotgun (WGS) entry which is preliminary data.</text>
</comment>
<evidence type="ECO:0000256" key="1">
    <source>
        <dbReference type="SAM" id="MobiDB-lite"/>
    </source>
</evidence>
<accession>A0ABX0SE48</accession>
<keyword evidence="3" id="KW-1185">Reference proteome</keyword>
<dbReference type="Pfam" id="PF10944">
    <property type="entry name" value="DUF2630"/>
    <property type="match status" value="1"/>
</dbReference>
<proteinExistence type="predicted"/>
<evidence type="ECO:0000313" key="2">
    <source>
        <dbReference type="EMBL" id="NIH56634.1"/>
    </source>
</evidence>
<organism evidence="2 3">
    <name type="scientific">Brooklawnia cerclae</name>
    <dbReference type="NCBI Taxonomy" id="349934"/>
    <lineage>
        <taxon>Bacteria</taxon>
        <taxon>Bacillati</taxon>
        <taxon>Actinomycetota</taxon>
        <taxon>Actinomycetes</taxon>
        <taxon>Propionibacteriales</taxon>
        <taxon>Propionibacteriaceae</taxon>
        <taxon>Brooklawnia</taxon>
    </lineage>
</organism>
<evidence type="ECO:0000313" key="3">
    <source>
        <dbReference type="Proteomes" id="UP000749311"/>
    </source>
</evidence>
<evidence type="ECO:0008006" key="4">
    <source>
        <dbReference type="Google" id="ProtNLM"/>
    </source>
</evidence>
<name>A0ABX0SE48_9ACTN</name>
<sequence>MDKNLDITGRVGSLIGEEKALRERLAAGELTASEEQARIQAIEVELDQCWDLLRQRAALKGARQNPNSARVRSADVVEGYES</sequence>